<evidence type="ECO:0000256" key="1">
    <source>
        <dbReference type="SAM" id="MobiDB-lite"/>
    </source>
</evidence>
<dbReference type="AlphaFoldDB" id="A0AAE0RWP4"/>
<dbReference type="EMBL" id="JAEAOA010000548">
    <property type="protein sequence ID" value="KAK3580910.1"/>
    <property type="molecule type" value="Genomic_DNA"/>
</dbReference>
<dbReference type="Proteomes" id="UP001195483">
    <property type="component" value="Unassembled WGS sequence"/>
</dbReference>
<protein>
    <submittedName>
        <fullName evidence="2">Uncharacterized protein</fullName>
    </submittedName>
</protein>
<accession>A0AAE0RWP4</accession>
<evidence type="ECO:0000313" key="2">
    <source>
        <dbReference type="EMBL" id="KAK3580910.1"/>
    </source>
</evidence>
<feature type="region of interest" description="Disordered" evidence="1">
    <location>
        <begin position="29"/>
        <end position="48"/>
    </location>
</feature>
<reference evidence="2" key="1">
    <citation type="journal article" date="2021" name="Genome Biol. Evol.">
        <title>A High-Quality Reference Genome for a Parasitic Bivalve with Doubly Uniparental Inheritance (Bivalvia: Unionida).</title>
        <authorList>
            <person name="Smith C.H."/>
        </authorList>
    </citation>
    <scope>NUCLEOTIDE SEQUENCE</scope>
    <source>
        <strain evidence="2">CHS0354</strain>
    </source>
</reference>
<organism evidence="2 3">
    <name type="scientific">Potamilus streckersoni</name>
    <dbReference type="NCBI Taxonomy" id="2493646"/>
    <lineage>
        <taxon>Eukaryota</taxon>
        <taxon>Metazoa</taxon>
        <taxon>Spiralia</taxon>
        <taxon>Lophotrochozoa</taxon>
        <taxon>Mollusca</taxon>
        <taxon>Bivalvia</taxon>
        <taxon>Autobranchia</taxon>
        <taxon>Heteroconchia</taxon>
        <taxon>Palaeoheterodonta</taxon>
        <taxon>Unionida</taxon>
        <taxon>Unionoidea</taxon>
        <taxon>Unionidae</taxon>
        <taxon>Ambleminae</taxon>
        <taxon>Lampsilini</taxon>
        <taxon>Potamilus</taxon>
    </lineage>
</organism>
<comment type="caution">
    <text evidence="2">The sequence shown here is derived from an EMBL/GenBank/DDBJ whole genome shotgun (WGS) entry which is preliminary data.</text>
</comment>
<reference evidence="2" key="3">
    <citation type="submission" date="2023-05" db="EMBL/GenBank/DDBJ databases">
        <authorList>
            <person name="Smith C.H."/>
        </authorList>
    </citation>
    <scope>NUCLEOTIDE SEQUENCE</scope>
    <source>
        <strain evidence="2">CHS0354</strain>
        <tissue evidence="2">Mantle</tissue>
    </source>
</reference>
<gene>
    <name evidence="2" type="ORF">CHS0354_008200</name>
</gene>
<name>A0AAE0RWP4_9BIVA</name>
<evidence type="ECO:0000313" key="3">
    <source>
        <dbReference type="Proteomes" id="UP001195483"/>
    </source>
</evidence>
<reference evidence="2" key="2">
    <citation type="journal article" date="2021" name="Genome Biol. Evol.">
        <title>Developing a high-quality reference genome for a parasitic bivalve with doubly uniparental inheritance (Bivalvia: Unionida).</title>
        <authorList>
            <person name="Smith C.H."/>
        </authorList>
    </citation>
    <scope>NUCLEOTIDE SEQUENCE</scope>
    <source>
        <strain evidence="2">CHS0354</strain>
        <tissue evidence="2">Mantle</tissue>
    </source>
</reference>
<sequence length="133" mass="14502">MPPYLDTTADESLSTGMPSYLDTIVDESLPTDMPPYLDTTADESLPTDMPPYLDTTSNESLHTDMPPYPDTTAAALINMQDQLNMTNNMGHVEGQLHSLATGMSDMETRMKSSIVTHVSIFPDNGGHVFLAGY</sequence>
<keyword evidence="3" id="KW-1185">Reference proteome</keyword>
<proteinExistence type="predicted"/>